<reference evidence="1" key="1">
    <citation type="journal article" date="2014" name="Front. Microbiol.">
        <title>High frequency of phylogenetically diverse reductive dehalogenase-homologous genes in deep subseafloor sedimentary metagenomes.</title>
        <authorList>
            <person name="Kawai M."/>
            <person name="Futagami T."/>
            <person name="Toyoda A."/>
            <person name="Takaki Y."/>
            <person name="Nishi S."/>
            <person name="Hori S."/>
            <person name="Arai W."/>
            <person name="Tsubouchi T."/>
            <person name="Morono Y."/>
            <person name="Uchiyama I."/>
            <person name="Ito T."/>
            <person name="Fujiyama A."/>
            <person name="Inagaki F."/>
            <person name="Takami H."/>
        </authorList>
    </citation>
    <scope>NUCLEOTIDE SEQUENCE</scope>
    <source>
        <strain evidence="1">Expedition CK06-06</strain>
    </source>
</reference>
<comment type="caution">
    <text evidence="1">The sequence shown here is derived from an EMBL/GenBank/DDBJ whole genome shotgun (WGS) entry which is preliminary data.</text>
</comment>
<name>X1L5J1_9ZZZZ</name>
<dbReference type="InterPro" id="IPR014718">
    <property type="entry name" value="GH-type_carb-bd"/>
</dbReference>
<dbReference type="GO" id="GO:0030246">
    <property type="term" value="F:carbohydrate binding"/>
    <property type="evidence" value="ECO:0007669"/>
    <property type="project" value="InterPro"/>
</dbReference>
<dbReference type="AlphaFoldDB" id="X1L5J1"/>
<dbReference type="EMBL" id="BARV01012005">
    <property type="protein sequence ID" value="GAI14607.1"/>
    <property type="molecule type" value="Genomic_DNA"/>
</dbReference>
<protein>
    <submittedName>
        <fullName evidence="1">Uncharacterized protein</fullName>
    </submittedName>
</protein>
<evidence type="ECO:0000313" key="1">
    <source>
        <dbReference type="EMBL" id="GAI14607.1"/>
    </source>
</evidence>
<dbReference type="Gene3D" id="2.70.98.10">
    <property type="match status" value="1"/>
</dbReference>
<sequence length="109" mass="12739">ETEDLDIAGPFGCSEEELERTIMLEIEKRELRNCEFYNPKIKRGVKINFEDFPFLAIWSEVGREFICLEPCQGLDDHEMQESFDQKVGIVRLDALTSKKWQAVIKPIFP</sequence>
<organism evidence="1">
    <name type="scientific">marine sediment metagenome</name>
    <dbReference type="NCBI Taxonomy" id="412755"/>
    <lineage>
        <taxon>unclassified sequences</taxon>
        <taxon>metagenomes</taxon>
        <taxon>ecological metagenomes</taxon>
    </lineage>
</organism>
<feature type="non-terminal residue" evidence="1">
    <location>
        <position position="1"/>
    </location>
</feature>
<proteinExistence type="predicted"/>
<accession>X1L5J1</accession>
<gene>
    <name evidence="1" type="ORF">S06H3_22452</name>
</gene>